<feature type="compositionally biased region" description="Low complexity" evidence="1">
    <location>
        <begin position="190"/>
        <end position="228"/>
    </location>
</feature>
<dbReference type="AlphaFoldDB" id="A0A835XXQ8"/>
<dbReference type="PROSITE" id="PS50004">
    <property type="entry name" value="C2"/>
    <property type="match status" value="1"/>
</dbReference>
<dbReference type="Pfam" id="PF00168">
    <property type="entry name" value="C2"/>
    <property type="match status" value="1"/>
</dbReference>
<evidence type="ECO:0000259" key="2">
    <source>
        <dbReference type="PROSITE" id="PS50004"/>
    </source>
</evidence>
<dbReference type="InterPro" id="IPR035892">
    <property type="entry name" value="C2_domain_sf"/>
</dbReference>
<proteinExistence type="predicted"/>
<organism evidence="3 4">
    <name type="scientific">Edaphochlamys debaryana</name>
    <dbReference type="NCBI Taxonomy" id="47281"/>
    <lineage>
        <taxon>Eukaryota</taxon>
        <taxon>Viridiplantae</taxon>
        <taxon>Chlorophyta</taxon>
        <taxon>core chlorophytes</taxon>
        <taxon>Chlorophyceae</taxon>
        <taxon>CS clade</taxon>
        <taxon>Chlamydomonadales</taxon>
        <taxon>Chlamydomonadales incertae sedis</taxon>
        <taxon>Edaphochlamys</taxon>
    </lineage>
</organism>
<dbReference type="InterPro" id="IPR052981">
    <property type="entry name" value="Ingression_C2_domain"/>
</dbReference>
<dbReference type="EMBL" id="JAEHOE010000094">
    <property type="protein sequence ID" value="KAG2487624.1"/>
    <property type="molecule type" value="Genomic_DNA"/>
</dbReference>
<accession>A0A835XXQ8</accession>
<dbReference type="InterPro" id="IPR000008">
    <property type="entry name" value="C2_dom"/>
</dbReference>
<name>A0A835XXQ8_9CHLO</name>
<dbReference type="SMART" id="SM00239">
    <property type="entry name" value="C2"/>
    <property type="match status" value="1"/>
</dbReference>
<comment type="caution">
    <text evidence="3">The sequence shown here is derived from an EMBL/GenBank/DDBJ whole genome shotgun (WGS) entry which is preliminary data.</text>
</comment>
<dbReference type="Gene3D" id="2.60.40.150">
    <property type="entry name" value="C2 domain"/>
    <property type="match status" value="1"/>
</dbReference>
<feature type="domain" description="C2" evidence="2">
    <location>
        <begin position="1"/>
        <end position="109"/>
    </location>
</feature>
<dbReference type="PANTHER" id="PTHR47052:SF3">
    <property type="entry name" value="INGRESSION PROTEIN 1"/>
    <property type="match status" value="1"/>
</dbReference>
<dbReference type="PANTHER" id="PTHR47052">
    <property type="entry name" value="CONSERVED SERINE PROLINE-RICH PROTEIN (AFU_ORTHOLOGUE AFUA_2G01790)"/>
    <property type="match status" value="1"/>
</dbReference>
<feature type="region of interest" description="Disordered" evidence="1">
    <location>
        <begin position="165"/>
        <end position="228"/>
    </location>
</feature>
<evidence type="ECO:0000256" key="1">
    <source>
        <dbReference type="SAM" id="MobiDB-lite"/>
    </source>
</evidence>
<protein>
    <recommendedName>
        <fullName evidence="2">C2 domain-containing protein</fullName>
    </recommendedName>
</protein>
<evidence type="ECO:0000313" key="3">
    <source>
        <dbReference type="EMBL" id="KAG2487624.1"/>
    </source>
</evidence>
<sequence length="285" mass="28841">MAVLQPGLLTLTIERAADLKEMGMVPLKSHRHSPYCIVRVGGQMSRTQAAVEGGLNPRWDEALRFFCQGESTVVVEVQDEGGDHIGAATFSLTQVREAGTDRLQVPVWSHRRLPTNRNTLKRHGTLSVALAWQPAAPTPSTAAANGAPSPCPYGEVAAAAGAAAAGASGSGSGSGQGAAPFGSMPSWIQAHGAGNAAASGSTPSPAHPGHAVAPGPWSGSESGSGSGSLLYPPPAPFHAYFPLPSHAHPAAGGCGLPQASADLPAHWLSGSPGADPSRYPSIVPV</sequence>
<reference evidence="3" key="1">
    <citation type="journal article" date="2020" name="bioRxiv">
        <title>Comparative genomics of Chlamydomonas.</title>
        <authorList>
            <person name="Craig R.J."/>
            <person name="Hasan A.R."/>
            <person name="Ness R.W."/>
            <person name="Keightley P.D."/>
        </authorList>
    </citation>
    <scope>NUCLEOTIDE SEQUENCE</scope>
    <source>
        <strain evidence="3">CCAP 11/70</strain>
    </source>
</reference>
<keyword evidence="4" id="KW-1185">Reference proteome</keyword>
<dbReference type="Proteomes" id="UP000612055">
    <property type="component" value="Unassembled WGS sequence"/>
</dbReference>
<evidence type="ECO:0000313" key="4">
    <source>
        <dbReference type="Proteomes" id="UP000612055"/>
    </source>
</evidence>
<dbReference type="SUPFAM" id="SSF49562">
    <property type="entry name" value="C2 domain (Calcium/lipid-binding domain, CaLB)"/>
    <property type="match status" value="1"/>
</dbReference>
<gene>
    <name evidence="3" type="ORF">HYH03_013763</name>
</gene>